<feature type="chain" id="PRO_5043007446" evidence="2">
    <location>
        <begin position="23"/>
        <end position="829"/>
    </location>
</feature>
<keyword evidence="6" id="KW-0378">Hydrolase</keyword>
<organism evidence="6 7">
    <name type="scientific">Bacteroides fragilis</name>
    <dbReference type="NCBI Taxonomy" id="817"/>
    <lineage>
        <taxon>Bacteria</taxon>
        <taxon>Pseudomonadati</taxon>
        <taxon>Bacteroidota</taxon>
        <taxon>Bacteroidia</taxon>
        <taxon>Bacteroidales</taxon>
        <taxon>Bacteroidaceae</taxon>
        <taxon>Bacteroides</taxon>
    </lineage>
</organism>
<evidence type="ECO:0000259" key="5">
    <source>
        <dbReference type="Pfam" id="PF22124"/>
    </source>
</evidence>
<dbReference type="InterPro" id="IPR008928">
    <property type="entry name" value="6-hairpin_glycosidase_sf"/>
</dbReference>
<dbReference type="PIRSF" id="PIRSF007663">
    <property type="entry name" value="UCP007663"/>
    <property type="match status" value="1"/>
</dbReference>
<keyword evidence="2" id="KW-0732">Signal</keyword>
<feature type="domain" description="Glycosyl hydrolase family 95 N-terminal" evidence="3">
    <location>
        <begin position="68"/>
        <end position="315"/>
    </location>
</feature>
<name>A0AAP9NE03_BACFG</name>
<feature type="region of interest" description="Disordered" evidence="1">
    <location>
        <begin position="55"/>
        <end position="76"/>
    </location>
</feature>
<dbReference type="InterPro" id="IPR049053">
    <property type="entry name" value="AFCA-like_C"/>
</dbReference>
<dbReference type="GO" id="GO:0005975">
    <property type="term" value="P:carbohydrate metabolic process"/>
    <property type="evidence" value="ECO:0007669"/>
    <property type="project" value="InterPro"/>
</dbReference>
<dbReference type="RefSeq" id="WP_005781781.1">
    <property type="nucleotide sequence ID" value="NZ_CP054003.1"/>
</dbReference>
<dbReference type="Proteomes" id="UP000501467">
    <property type="component" value="Chromosome"/>
</dbReference>
<evidence type="ECO:0000256" key="2">
    <source>
        <dbReference type="SAM" id="SignalP"/>
    </source>
</evidence>
<dbReference type="Gene3D" id="1.50.10.10">
    <property type="match status" value="1"/>
</dbReference>
<evidence type="ECO:0000259" key="4">
    <source>
        <dbReference type="Pfam" id="PF21307"/>
    </source>
</evidence>
<feature type="domain" description="Alpha fucosidase A-like C-terminal" evidence="4">
    <location>
        <begin position="744"/>
        <end position="823"/>
    </location>
</feature>
<dbReference type="SUPFAM" id="SSF48208">
    <property type="entry name" value="Six-hairpin glycosidases"/>
    <property type="match status" value="1"/>
</dbReference>
<dbReference type="InterPro" id="IPR027414">
    <property type="entry name" value="GH95_N_dom"/>
</dbReference>
<dbReference type="PANTHER" id="PTHR31084">
    <property type="entry name" value="ALPHA-L-FUCOSIDASE 2"/>
    <property type="match status" value="1"/>
</dbReference>
<dbReference type="Pfam" id="PF22124">
    <property type="entry name" value="Glyco_hydro_95_cat"/>
    <property type="match status" value="1"/>
</dbReference>
<dbReference type="InterPro" id="IPR012341">
    <property type="entry name" value="6hp_glycosidase-like_sf"/>
</dbReference>
<protein>
    <submittedName>
        <fullName evidence="6">Glycoside hydrolase N-terminal domain-containing protein</fullName>
    </submittedName>
</protein>
<sequence length="829" mass="93148">MKKLYSLLFTALFALPAAHVHATDYTQGLSIWFDTPNTLQGRAIWYGSRPDLWKGENKPESAGDTARNPDANWESQSLPIGNGSIGANIMGSIEAERITFNEKTLWRGGPNTSKGAEAYWNVNKQSAHVLDEIRQAFSEGDQKKAAMLTRKNFNSEVPYESNREKPFRFGNFTTMGEFYVETGLSAVNMSGYKRILSLDSALAVVQFKKDDVAYERSYFISYPANVMAIRFKADRPGKQNLTFSYAPNPVSTGSMTTDGSNGLTYTAHLDNNGMQYVVRIYATTKGGTLSNADGKITVKDADEAVFLITADTDYKINFDPDFKDPKTYVGVNPAETTRQWMDNAVSMGYDVLFKQHYDDYAALFNRVKLQLNPDQQSTNLPTAKRLQNYRKGQPDFYLEELYYQFGRYLLIASSRPGNMPANLQGIWHNNVDGPWRVDYHNNINIQMNYWPACPTNLNECTLPLVDFIRTLVKPGQKTAQAYFGTRGWTASISANIFGFTAPLESEDMSWNFNPMAGPWLATHIWEYYDYTRDKKFLKETGYDLIKSSAQFATDFLWRKPDGTYTAAPSTSPEHGPIDEGTTFVHAVIREILLDAIEASKVLGVDSKERKQWQEVLAHLAPYKIGRYGQLMEWSKDIDDPKDEHRHVNHLFGLHPGHTLSPITTPDLAKAARVVLEHRGDGATGWSMGWKLNQWARLQDGNHAYKLFGNLLKNGTLDNLWDTHPPFQIDGNFGGTAGITEMLLQSHMGFIQLLPALPDAWKDGSISGICAKGNFEVDMSWKNGQLAEATVFSKAGEPCTVRYGDKTLSFKTSKGKVYKLAVEADRLIVK</sequence>
<gene>
    <name evidence="6" type="ORF">FOC69_16665</name>
</gene>
<evidence type="ECO:0000313" key="6">
    <source>
        <dbReference type="EMBL" id="QKH85901.1"/>
    </source>
</evidence>
<feature type="domain" description="Glycosyl hydrolase family 95 catalytic" evidence="5">
    <location>
        <begin position="349"/>
        <end position="742"/>
    </location>
</feature>
<dbReference type="FunFam" id="1.50.10.10:FF:000028">
    <property type="entry name" value="Alpha-L-fucosidase 2"/>
    <property type="match status" value="1"/>
</dbReference>
<proteinExistence type="predicted"/>
<dbReference type="Pfam" id="PF21307">
    <property type="entry name" value="Glyco_hydro_95_C"/>
    <property type="match status" value="1"/>
</dbReference>
<dbReference type="InterPro" id="IPR054363">
    <property type="entry name" value="GH95_cat"/>
</dbReference>
<dbReference type="PANTHER" id="PTHR31084:SF19">
    <property type="entry name" value="GLYCOSYL HYDROLASE FAMILY 95 N-TERMINAL DOMAIN-CONTAINING PROTEIN"/>
    <property type="match status" value="1"/>
</dbReference>
<accession>A0AAP9NE03</accession>
<evidence type="ECO:0000313" key="7">
    <source>
        <dbReference type="Proteomes" id="UP000501467"/>
    </source>
</evidence>
<dbReference type="GO" id="GO:0004560">
    <property type="term" value="F:alpha-L-fucosidase activity"/>
    <property type="evidence" value="ECO:0007669"/>
    <property type="project" value="InterPro"/>
</dbReference>
<dbReference type="AlphaFoldDB" id="A0AAP9NE03"/>
<evidence type="ECO:0000259" key="3">
    <source>
        <dbReference type="Pfam" id="PF14498"/>
    </source>
</evidence>
<dbReference type="Pfam" id="PF14498">
    <property type="entry name" value="Glyco_hyd_65N_2"/>
    <property type="match status" value="1"/>
</dbReference>
<dbReference type="InterPro" id="IPR016518">
    <property type="entry name" value="Alpha-L-fucosidase"/>
</dbReference>
<feature type="signal peptide" evidence="2">
    <location>
        <begin position="1"/>
        <end position="22"/>
    </location>
</feature>
<reference evidence="6 7" key="1">
    <citation type="submission" date="2020-05" db="EMBL/GenBank/DDBJ databases">
        <title>FDA dAtabase for Regulatory Grade micrObial Sequences (FDA-ARGOS): Supporting development and validation of Infectious Disease Dx tests.</title>
        <authorList>
            <person name="Bojja K."/>
            <person name="Kessler A."/>
            <person name="Tallon L."/>
            <person name="Sadzewicz L."/>
            <person name="Zhao X."/>
            <person name="Vavikolanu K."/>
            <person name="Mehta A."/>
            <person name="Aluvathingal J."/>
            <person name="Nadendla S."/>
            <person name="Myers T."/>
            <person name="Yan Y."/>
            <person name="Sichtig H."/>
        </authorList>
    </citation>
    <scope>NUCLEOTIDE SEQUENCE [LARGE SCALE GENOMIC DNA]</scope>
    <source>
        <strain evidence="6 7">FDAARGOS_763</strain>
    </source>
</reference>
<evidence type="ECO:0000256" key="1">
    <source>
        <dbReference type="SAM" id="MobiDB-lite"/>
    </source>
</evidence>
<dbReference type="EMBL" id="CP054003">
    <property type="protein sequence ID" value="QKH85901.1"/>
    <property type="molecule type" value="Genomic_DNA"/>
</dbReference>